<dbReference type="RefSeq" id="WP_131848281.1">
    <property type="nucleotide sequence ID" value="NZ_SLXV01000008.1"/>
</dbReference>
<evidence type="ECO:0000313" key="2">
    <source>
        <dbReference type="EMBL" id="TCP69508.1"/>
    </source>
</evidence>
<gene>
    <name evidence="2" type="ORF">EDD57_10877</name>
</gene>
<keyword evidence="1" id="KW-1133">Transmembrane helix</keyword>
<dbReference type="InterPro" id="IPR032820">
    <property type="entry name" value="ATPase_put"/>
</dbReference>
<sequence>MTKKRSPVHALALVGSLGMEVILTTVGGAYLGKYLDTYFHTKPTLLIIGVFIGLTAGFVAAGYTLRAFIKD</sequence>
<keyword evidence="1" id="KW-0812">Transmembrane</keyword>
<protein>
    <submittedName>
        <fullName evidence="2">Putative F0F1-ATPase subunit (Ca2+/Mg2+ transporter)</fullName>
    </submittedName>
</protein>
<accession>A0A4R2RY38</accession>
<dbReference type="Pfam" id="PF09527">
    <property type="entry name" value="ATPase_gene1"/>
    <property type="match status" value="1"/>
</dbReference>
<keyword evidence="3" id="KW-1185">Reference proteome</keyword>
<feature type="transmembrane region" description="Helical" evidence="1">
    <location>
        <begin position="12"/>
        <end position="32"/>
    </location>
</feature>
<dbReference type="EMBL" id="SLXV01000008">
    <property type="protein sequence ID" value="TCP69508.1"/>
    <property type="molecule type" value="Genomic_DNA"/>
</dbReference>
<organism evidence="2 3">
    <name type="scientific">Baia soyae</name>
    <dbReference type="NCBI Taxonomy" id="1544746"/>
    <lineage>
        <taxon>Bacteria</taxon>
        <taxon>Bacillati</taxon>
        <taxon>Bacillota</taxon>
        <taxon>Bacilli</taxon>
        <taxon>Bacillales</taxon>
        <taxon>Thermoactinomycetaceae</taxon>
        <taxon>Baia</taxon>
    </lineage>
</organism>
<proteinExistence type="predicted"/>
<comment type="caution">
    <text evidence="2">The sequence shown here is derived from an EMBL/GenBank/DDBJ whole genome shotgun (WGS) entry which is preliminary data.</text>
</comment>
<evidence type="ECO:0000313" key="3">
    <source>
        <dbReference type="Proteomes" id="UP000294746"/>
    </source>
</evidence>
<reference evidence="2 3" key="1">
    <citation type="submission" date="2019-03" db="EMBL/GenBank/DDBJ databases">
        <title>Genomic Encyclopedia of Type Strains, Phase IV (KMG-IV): sequencing the most valuable type-strain genomes for metagenomic binning, comparative biology and taxonomic classification.</title>
        <authorList>
            <person name="Goeker M."/>
        </authorList>
    </citation>
    <scope>NUCLEOTIDE SEQUENCE [LARGE SCALE GENOMIC DNA]</scope>
    <source>
        <strain evidence="2 3">DSM 46831</strain>
    </source>
</reference>
<evidence type="ECO:0000256" key="1">
    <source>
        <dbReference type="SAM" id="Phobius"/>
    </source>
</evidence>
<dbReference type="AlphaFoldDB" id="A0A4R2RY38"/>
<name>A0A4R2RY38_9BACL</name>
<dbReference type="Proteomes" id="UP000294746">
    <property type="component" value="Unassembled WGS sequence"/>
</dbReference>
<feature type="transmembrane region" description="Helical" evidence="1">
    <location>
        <begin position="44"/>
        <end position="65"/>
    </location>
</feature>
<keyword evidence="1" id="KW-0472">Membrane</keyword>
<dbReference type="OrthoDB" id="282803at2"/>